<sequence>AQYQEFLRCAECCEEAASLSNGTIGRREGKALRLFDELKDEREVAVCHFYMADLALQEQSIPGAPPLSNLVQVVRVEIDLFLDCLFSSLI</sequence>
<reference evidence="1 2" key="1">
    <citation type="submission" date="2024-02" db="EMBL/GenBank/DDBJ databases">
        <authorList>
            <person name="Chen Y."/>
            <person name="Shah S."/>
            <person name="Dougan E. K."/>
            <person name="Thang M."/>
            <person name="Chan C."/>
        </authorList>
    </citation>
    <scope>NUCLEOTIDE SEQUENCE [LARGE SCALE GENOMIC DNA]</scope>
</reference>
<name>A0ABP0LUD9_9DINO</name>
<feature type="non-terminal residue" evidence="1">
    <location>
        <position position="1"/>
    </location>
</feature>
<protein>
    <recommendedName>
        <fullName evidence="3">KIF-binding protein</fullName>
    </recommendedName>
</protein>
<accession>A0ABP0LUD9</accession>
<dbReference type="EMBL" id="CAXAMM010018169">
    <property type="protein sequence ID" value="CAK9042838.1"/>
    <property type="molecule type" value="Genomic_DNA"/>
</dbReference>
<dbReference type="Proteomes" id="UP001642464">
    <property type="component" value="Unassembled WGS sequence"/>
</dbReference>
<organism evidence="1 2">
    <name type="scientific">Durusdinium trenchii</name>
    <dbReference type="NCBI Taxonomy" id="1381693"/>
    <lineage>
        <taxon>Eukaryota</taxon>
        <taxon>Sar</taxon>
        <taxon>Alveolata</taxon>
        <taxon>Dinophyceae</taxon>
        <taxon>Suessiales</taxon>
        <taxon>Symbiodiniaceae</taxon>
        <taxon>Durusdinium</taxon>
    </lineage>
</organism>
<evidence type="ECO:0000313" key="2">
    <source>
        <dbReference type="Proteomes" id="UP001642464"/>
    </source>
</evidence>
<evidence type="ECO:0008006" key="3">
    <source>
        <dbReference type="Google" id="ProtNLM"/>
    </source>
</evidence>
<gene>
    <name evidence="1" type="ORF">SCF082_LOCUS24583</name>
</gene>
<evidence type="ECO:0000313" key="1">
    <source>
        <dbReference type="EMBL" id="CAK9042838.1"/>
    </source>
</evidence>
<comment type="caution">
    <text evidence="1">The sequence shown here is derived from an EMBL/GenBank/DDBJ whole genome shotgun (WGS) entry which is preliminary data.</text>
</comment>
<keyword evidence="2" id="KW-1185">Reference proteome</keyword>
<proteinExistence type="predicted"/>